<dbReference type="RefSeq" id="WP_050059224.1">
    <property type="nucleotide sequence ID" value="NZ_JACHEK010000004.1"/>
</dbReference>
<keyword evidence="4" id="KW-1185">Reference proteome</keyword>
<accession>A0A841JRT7</accession>
<evidence type="ECO:0000256" key="2">
    <source>
        <dbReference type="SAM" id="SignalP"/>
    </source>
</evidence>
<protein>
    <submittedName>
        <fullName evidence="3">Flp pilus assembly protein TadG</fullName>
    </submittedName>
</protein>
<proteinExistence type="predicted"/>
<name>A0A841JRT7_9BACT</name>
<feature type="chain" id="PRO_5032503272" evidence="2">
    <location>
        <begin position="26"/>
        <end position="89"/>
    </location>
</feature>
<evidence type="ECO:0000256" key="1">
    <source>
        <dbReference type="SAM" id="MobiDB-lite"/>
    </source>
</evidence>
<comment type="caution">
    <text evidence="3">The sequence shown here is derived from an EMBL/GenBank/DDBJ whole genome shotgun (WGS) entry which is preliminary data.</text>
</comment>
<organism evidence="3 4">
    <name type="scientific">Silvibacterium bohemicum</name>
    <dbReference type="NCBI Taxonomy" id="1577686"/>
    <lineage>
        <taxon>Bacteria</taxon>
        <taxon>Pseudomonadati</taxon>
        <taxon>Acidobacteriota</taxon>
        <taxon>Terriglobia</taxon>
        <taxon>Terriglobales</taxon>
        <taxon>Acidobacteriaceae</taxon>
        <taxon>Silvibacterium</taxon>
    </lineage>
</organism>
<keyword evidence="2" id="KW-0732">Signal</keyword>
<feature type="signal peptide" evidence="2">
    <location>
        <begin position="1"/>
        <end position="25"/>
    </location>
</feature>
<dbReference type="AlphaFoldDB" id="A0A841JRT7"/>
<reference evidence="3 4" key="1">
    <citation type="submission" date="2020-08" db="EMBL/GenBank/DDBJ databases">
        <title>Genomic Encyclopedia of Type Strains, Phase IV (KMG-IV): sequencing the most valuable type-strain genomes for metagenomic binning, comparative biology and taxonomic classification.</title>
        <authorList>
            <person name="Goeker M."/>
        </authorList>
    </citation>
    <scope>NUCLEOTIDE SEQUENCE [LARGE SCALE GENOMIC DNA]</scope>
    <source>
        <strain evidence="3 4">DSM 103733</strain>
    </source>
</reference>
<evidence type="ECO:0000313" key="4">
    <source>
        <dbReference type="Proteomes" id="UP000538666"/>
    </source>
</evidence>
<feature type="region of interest" description="Disordered" evidence="1">
    <location>
        <begin position="68"/>
        <end position="89"/>
    </location>
</feature>
<sequence length="89" mass="9599">MLKAINTKILLAILAALTAIGGALTYQRHEAAKAAAAAAKAAAILQQQQKEAEDRKAEDEAFRQRVEAAKEKHNSAAANEGKTWQKYIP</sequence>
<dbReference type="EMBL" id="JACHEK010000004">
    <property type="protein sequence ID" value="MBB6144102.1"/>
    <property type="molecule type" value="Genomic_DNA"/>
</dbReference>
<gene>
    <name evidence="3" type="ORF">HNQ77_002054</name>
</gene>
<evidence type="ECO:0000313" key="3">
    <source>
        <dbReference type="EMBL" id="MBB6144102.1"/>
    </source>
</evidence>
<dbReference type="Proteomes" id="UP000538666">
    <property type="component" value="Unassembled WGS sequence"/>
</dbReference>